<dbReference type="InterPro" id="IPR013249">
    <property type="entry name" value="RNA_pol_sigma70_r4_t2"/>
</dbReference>
<name>A0A125MNC9_9GAMM</name>
<dbReference type="GO" id="GO:0006352">
    <property type="term" value="P:DNA-templated transcription initiation"/>
    <property type="evidence" value="ECO:0007669"/>
    <property type="project" value="InterPro"/>
</dbReference>
<dbReference type="OrthoDB" id="9797134at2"/>
<keyword evidence="3" id="KW-0731">Sigma factor</keyword>
<keyword evidence="5" id="KW-0804">Transcription</keyword>
<keyword evidence="2" id="KW-0805">Transcription regulation</keyword>
<evidence type="ECO:0000259" key="6">
    <source>
        <dbReference type="Pfam" id="PF04542"/>
    </source>
</evidence>
<dbReference type="EMBL" id="JAJA02000001">
    <property type="protein sequence ID" value="KWS06173.1"/>
    <property type="molecule type" value="Genomic_DNA"/>
</dbReference>
<dbReference type="InterPro" id="IPR007627">
    <property type="entry name" value="RNA_pol_sigma70_r2"/>
</dbReference>
<keyword evidence="4" id="KW-0238">DNA-binding</keyword>
<dbReference type="CDD" id="cd06171">
    <property type="entry name" value="Sigma70_r4"/>
    <property type="match status" value="1"/>
</dbReference>
<dbReference type="SUPFAM" id="SSF88659">
    <property type="entry name" value="Sigma3 and sigma4 domains of RNA polymerase sigma factors"/>
    <property type="match status" value="1"/>
</dbReference>
<dbReference type="AlphaFoldDB" id="A0A125MNC9"/>
<evidence type="ECO:0000259" key="7">
    <source>
        <dbReference type="Pfam" id="PF08281"/>
    </source>
</evidence>
<feature type="domain" description="RNA polymerase sigma-70 region 2" evidence="6">
    <location>
        <begin position="40"/>
        <end position="105"/>
    </location>
</feature>
<sequence length="195" mass="22038">MDENVANRTRTDQERTDRARADQLLVVRCQLGERAAFDDLIRRWSGSLHRYALKLSNNPELADDLTQDVWLRALQGLGTLREAAQFRAWLFGIAHRTFMDRLRTRYAMPVDTGVDMDELAAADSGDDEDLERALATGMASLPIVEREVLTLFYLEELSLADIAAALGIPVGTVKSRLFRARALLRKHIVPEESRT</sequence>
<keyword evidence="9" id="KW-1185">Reference proteome</keyword>
<accession>A0A125MNC9</accession>
<dbReference type="InterPro" id="IPR036388">
    <property type="entry name" value="WH-like_DNA-bd_sf"/>
</dbReference>
<feature type="domain" description="RNA polymerase sigma factor 70 region 4 type 2" evidence="7">
    <location>
        <begin position="133"/>
        <end position="184"/>
    </location>
</feature>
<evidence type="ECO:0000256" key="1">
    <source>
        <dbReference type="ARBA" id="ARBA00010641"/>
    </source>
</evidence>
<evidence type="ECO:0000313" key="8">
    <source>
        <dbReference type="EMBL" id="KWS06173.1"/>
    </source>
</evidence>
<dbReference type="InterPro" id="IPR039425">
    <property type="entry name" value="RNA_pol_sigma-70-like"/>
</dbReference>
<protein>
    <submittedName>
        <fullName evidence="8">RNA polymerase sigma-54 factor RpoN</fullName>
    </submittedName>
</protein>
<dbReference type="GO" id="GO:0016987">
    <property type="term" value="F:sigma factor activity"/>
    <property type="evidence" value="ECO:0007669"/>
    <property type="project" value="UniProtKB-KW"/>
</dbReference>
<dbReference type="SUPFAM" id="SSF88946">
    <property type="entry name" value="Sigma2 domain of RNA polymerase sigma factors"/>
    <property type="match status" value="1"/>
</dbReference>
<dbReference type="NCBIfam" id="TIGR02937">
    <property type="entry name" value="sigma70-ECF"/>
    <property type="match status" value="1"/>
</dbReference>
<proteinExistence type="inferred from homology"/>
<dbReference type="PANTHER" id="PTHR43133:SF8">
    <property type="entry name" value="RNA POLYMERASE SIGMA FACTOR HI_1459-RELATED"/>
    <property type="match status" value="1"/>
</dbReference>
<dbReference type="Gene3D" id="1.10.10.10">
    <property type="entry name" value="Winged helix-like DNA-binding domain superfamily/Winged helix DNA-binding domain"/>
    <property type="match status" value="1"/>
</dbReference>
<dbReference type="Pfam" id="PF08281">
    <property type="entry name" value="Sigma70_r4_2"/>
    <property type="match status" value="1"/>
</dbReference>
<evidence type="ECO:0000313" key="9">
    <source>
        <dbReference type="Proteomes" id="UP000023435"/>
    </source>
</evidence>
<evidence type="ECO:0000256" key="5">
    <source>
        <dbReference type="ARBA" id="ARBA00023163"/>
    </source>
</evidence>
<dbReference type="Pfam" id="PF04542">
    <property type="entry name" value="Sigma70_r2"/>
    <property type="match status" value="1"/>
</dbReference>
<gene>
    <name evidence="8" type="ORF">AZ78_3727</name>
</gene>
<dbReference type="InterPro" id="IPR013324">
    <property type="entry name" value="RNA_pol_sigma_r3/r4-like"/>
</dbReference>
<dbReference type="Proteomes" id="UP000023435">
    <property type="component" value="Unassembled WGS sequence"/>
</dbReference>
<dbReference type="GO" id="GO:0003677">
    <property type="term" value="F:DNA binding"/>
    <property type="evidence" value="ECO:0007669"/>
    <property type="project" value="UniProtKB-KW"/>
</dbReference>
<evidence type="ECO:0000256" key="2">
    <source>
        <dbReference type="ARBA" id="ARBA00023015"/>
    </source>
</evidence>
<dbReference type="PANTHER" id="PTHR43133">
    <property type="entry name" value="RNA POLYMERASE ECF-TYPE SIGMA FACTO"/>
    <property type="match status" value="1"/>
</dbReference>
<dbReference type="Gene3D" id="1.10.1740.10">
    <property type="match status" value="1"/>
</dbReference>
<comment type="similarity">
    <text evidence="1">Belongs to the sigma-70 factor family. ECF subfamily.</text>
</comment>
<comment type="caution">
    <text evidence="8">The sequence shown here is derived from an EMBL/GenBank/DDBJ whole genome shotgun (WGS) entry which is preliminary data.</text>
</comment>
<dbReference type="InterPro" id="IPR013325">
    <property type="entry name" value="RNA_pol_sigma_r2"/>
</dbReference>
<dbReference type="InterPro" id="IPR014284">
    <property type="entry name" value="RNA_pol_sigma-70_dom"/>
</dbReference>
<organism evidence="8 9">
    <name type="scientific">Lysobacter capsici AZ78</name>
    <dbReference type="NCBI Taxonomy" id="1444315"/>
    <lineage>
        <taxon>Bacteria</taxon>
        <taxon>Pseudomonadati</taxon>
        <taxon>Pseudomonadota</taxon>
        <taxon>Gammaproteobacteria</taxon>
        <taxon>Lysobacterales</taxon>
        <taxon>Lysobacteraceae</taxon>
        <taxon>Lysobacter</taxon>
    </lineage>
</organism>
<evidence type="ECO:0000256" key="4">
    <source>
        <dbReference type="ARBA" id="ARBA00023125"/>
    </source>
</evidence>
<evidence type="ECO:0000256" key="3">
    <source>
        <dbReference type="ARBA" id="ARBA00023082"/>
    </source>
</evidence>
<reference evidence="8 9" key="1">
    <citation type="journal article" date="2014" name="Genome Announc.">
        <title>Draft Genome Sequence of Lysobacter capsici AZ78, a Bacterium Antagonistic to Plant-Pathogenic Oomycetes.</title>
        <authorList>
            <person name="Puopolo G."/>
            <person name="Sonego P."/>
            <person name="Engelen K."/>
            <person name="Pertot I."/>
        </authorList>
    </citation>
    <scope>NUCLEOTIDE SEQUENCE [LARGE SCALE GENOMIC DNA]</scope>
    <source>
        <strain evidence="8 9">AZ78</strain>
    </source>
</reference>